<evidence type="ECO:0000313" key="3">
    <source>
        <dbReference type="EMBL" id="QIK74808.1"/>
    </source>
</evidence>
<dbReference type="InterPro" id="IPR011053">
    <property type="entry name" value="Single_hybrid_motif"/>
</dbReference>
<feature type="domain" description="Lipoyl-binding" evidence="2">
    <location>
        <begin position="1"/>
        <end position="75"/>
    </location>
</feature>
<dbReference type="SUPFAM" id="SSF51230">
    <property type="entry name" value="Single hybrid motif"/>
    <property type="match status" value="1"/>
</dbReference>
<protein>
    <submittedName>
        <fullName evidence="3">Biotin/lipoyl-binding carrier protein</fullName>
    </submittedName>
</protein>
<accession>A0A6G7YDU3</accession>
<reference evidence="3 4" key="1">
    <citation type="submission" date="2020-03" db="EMBL/GenBank/DDBJ databases">
        <title>Nocardioides sp. nov., isolated from fish.</title>
        <authorList>
            <person name="Hyun D.-W."/>
            <person name="Bae J.-W."/>
        </authorList>
    </citation>
    <scope>NUCLEOTIDE SEQUENCE [LARGE SCALE GENOMIC DNA]</scope>
    <source>
        <strain evidence="3 4">HDW12A</strain>
    </source>
</reference>
<sequence>MARNQSTEILAELVANVLSVDCEVGDTVGAGDVVVLLESMKMEIPVLAQGPGRVSAIRVTAGDVVQEGDPLVVLDPI</sequence>
<dbReference type="PANTHER" id="PTHR45266">
    <property type="entry name" value="OXALOACETATE DECARBOXYLASE ALPHA CHAIN"/>
    <property type="match status" value="1"/>
</dbReference>
<dbReference type="CDD" id="cd06850">
    <property type="entry name" value="biotinyl_domain"/>
    <property type="match status" value="1"/>
</dbReference>
<proteinExistence type="predicted"/>
<keyword evidence="4" id="KW-1185">Reference proteome</keyword>
<dbReference type="PANTHER" id="PTHR45266:SF3">
    <property type="entry name" value="OXALOACETATE DECARBOXYLASE ALPHA CHAIN"/>
    <property type="match status" value="1"/>
</dbReference>
<dbReference type="EMBL" id="CP049866">
    <property type="protein sequence ID" value="QIK74808.1"/>
    <property type="molecule type" value="Genomic_DNA"/>
</dbReference>
<dbReference type="InterPro" id="IPR050709">
    <property type="entry name" value="Biotin_Carboxyl_Carrier/Decarb"/>
</dbReference>
<dbReference type="Proteomes" id="UP000502035">
    <property type="component" value="Chromosome"/>
</dbReference>
<organism evidence="3 4">
    <name type="scientific">Nocardioides piscis</name>
    <dbReference type="NCBI Taxonomy" id="2714938"/>
    <lineage>
        <taxon>Bacteria</taxon>
        <taxon>Bacillati</taxon>
        <taxon>Actinomycetota</taxon>
        <taxon>Actinomycetes</taxon>
        <taxon>Propionibacteriales</taxon>
        <taxon>Nocardioidaceae</taxon>
        <taxon>Nocardioides</taxon>
    </lineage>
</organism>
<dbReference type="Gene3D" id="2.40.50.100">
    <property type="match status" value="1"/>
</dbReference>
<dbReference type="PROSITE" id="PS50968">
    <property type="entry name" value="BIOTINYL_LIPOYL"/>
    <property type="match status" value="1"/>
</dbReference>
<dbReference type="InterPro" id="IPR000089">
    <property type="entry name" value="Biotin_lipoyl"/>
</dbReference>
<evidence type="ECO:0000313" key="4">
    <source>
        <dbReference type="Proteomes" id="UP000502035"/>
    </source>
</evidence>
<name>A0A6G7YDU3_9ACTN</name>
<evidence type="ECO:0000256" key="1">
    <source>
        <dbReference type="ARBA" id="ARBA00023267"/>
    </source>
</evidence>
<dbReference type="AlphaFoldDB" id="A0A6G7YDU3"/>
<dbReference type="KEGG" id="npi:G7071_04565"/>
<dbReference type="RefSeq" id="WP_166315449.1">
    <property type="nucleotide sequence ID" value="NZ_CP049866.1"/>
</dbReference>
<keyword evidence="1" id="KW-0092">Biotin</keyword>
<dbReference type="Pfam" id="PF00364">
    <property type="entry name" value="Biotin_lipoyl"/>
    <property type="match status" value="1"/>
</dbReference>
<dbReference type="NCBIfam" id="NF004547">
    <property type="entry name" value="PRK05889.1"/>
    <property type="match status" value="1"/>
</dbReference>
<gene>
    <name evidence="3" type="ORF">G7071_04565</name>
</gene>
<evidence type="ECO:0000259" key="2">
    <source>
        <dbReference type="PROSITE" id="PS50968"/>
    </source>
</evidence>